<feature type="domain" description="Resolvase/invertase-type recombinase catalytic" evidence="1">
    <location>
        <begin position="5"/>
        <end position="156"/>
    </location>
</feature>
<dbReference type="EMBL" id="WDAY01000013">
    <property type="protein sequence ID" value="KAB6561634.1"/>
    <property type="molecule type" value="Genomic_DNA"/>
</dbReference>
<dbReference type="GO" id="GO:0003677">
    <property type="term" value="F:DNA binding"/>
    <property type="evidence" value="ECO:0007669"/>
    <property type="project" value="InterPro"/>
</dbReference>
<dbReference type="CDD" id="cd03768">
    <property type="entry name" value="SR_ResInv"/>
    <property type="match status" value="1"/>
</dbReference>
<dbReference type="SMART" id="SM00857">
    <property type="entry name" value="Resolvase"/>
    <property type="match status" value="1"/>
</dbReference>
<comment type="caution">
    <text evidence="2">The sequence shown here is derived from an EMBL/GenBank/DDBJ whole genome shotgun (WGS) entry which is preliminary data.</text>
</comment>
<dbReference type="PANTHER" id="PTHR30461">
    <property type="entry name" value="DNA-INVERTASE FROM LAMBDOID PROPHAGE"/>
    <property type="match status" value="1"/>
</dbReference>
<dbReference type="RefSeq" id="WP_038611360.1">
    <property type="nucleotide sequence ID" value="NZ_JAHONQ010000018.1"/>
</dbReference>
<name>A0A7J5RK74_PHOVU</name>
<dbReference type="PROSITE" id="PS51736">
    <property type="entry name" value="RECOMBINASES_3"/>
    <property type="match status" value="1"/>
</dbReference>
<protein>
    <submittedName>
        <fullName evidence="2">Recombinase family protein</fullName>
    </submittedName>
</protein>
<reference evidence="2 3" key="1">
    <citation type="journal article" date="2019" name="Nat. Med.">
        <title>A library of human gut bacterial isolates paired with longitudinal multiomics data enables mechanistic microbiome research.</title>
        <authorList>
            <person name="Poyet M."/>
            <person name="Groussin M."/>
            <person name="Gibbons S.M."/>
            <person name="Avila-Pacheco J."/>
            <person name="Jiang X."/>
            <person name="Kearney S.M."/>
            <person name="Perrotta A.R."/>
            <person name="Berdy B."/>
            <person name="Zhao S."/>
            <person name="Lieberman T.D."/>
            <person name="Swanson P.K."/>
            <person name="Smith M."/>
            <person name="Roesemann S."/>
            <person name="Alexander J.E."/>
            <person name="Rich S.A."/>
            <person name="Livny J."/>
            <person name="Vlamakis H."/>
            <person name="Clish C."/>
            <person name="Bullock K."/>
            <person name="Deik A."/>
            <person name="Scott J."/>
            <person name="Pierce K.A."/>
            <person name="Xavier R.J."/>
            <person name="Alm E.J."/>
        </authorList>
    </citation>
    <scope>NUCLEOTIDE SEQUENCE [LARGE SCALE GENOMIC DNA]</scope>
    <source>
        <strain evidence="2 3">BIOML-A111</strain>
    </source>
</reference>
<dbReference type="AlphaFoldDB" id="A0A7J5RK74"/>
<dbReference type="SUPFAM" id="SSF53041">
    <property type="entry name" value="Resolvase-like"/>
    <property type="match status" value="1"/>
</dbReference>
<dbReference type="InterPro" id="IPR050639">
    <property type="entry name" value="SSR_resolvase"/>
</dbReference>
<dbReference type="Pfam" id="PF00239">
    <property type="entry name" value="Resolvase"/>
    <property type="match status" value="1"/>
</dbReference>
<dbReference type="Gene3D" id="3.40.50.1390">
    <property type="entry name" value="Resolvase, N-terminal catalytic domain"/>
    <property type="match status" value="1"/>
</dbReference>
<sequence length="212" mass="24058">MKNNRAVIYARVSSTTDRQSTERQVLDLKILAKSKNMRIENIYEEKISGAKKNSERAVLTECLEYCFSEGIGTLLISELSRLGRNVDEVLKNVMLCKERGLNVYFQKENLSIFDSTGKEHPFLTIFIAILGTVAAMERENISYRLQSGKAQYIAKGGKVGRKTGYRKPKEEKAEQYSGVLKLLSKNYPVKMISKLEGVSVSTIQRLKKEFCL</sequence>
<evidence type="ECO:0000313" key="2">
    <source>
        <dbReference type="EMBL" id="KAB6561634.1"/>
    </source>
</evidence>
<dbReference type="PANTHER" id="PTHR30461:SF19">
    <property type="entry name" value="SITE-SPECIFIC RECOMBINASE RESOLVASE FAMILY"/>
    <property type="match status" value="1"/>
</dbReference>
<organism evidence="2 3">
    <name type="scientific">Phocaeicola vulgatus</name>
    <name type="common">Bacteroides vulgatus</name>
    <dbReference type="NCBI Taxonomy" id="821"/>
    <lineage>
        <taxon>Bacteria</taxon>
        <taxon>Pseudomonadati</taxon>
        <taxon>Bacteroidota</taxon>
        <taxon>Bacteroidia</taxon>
        <taxon>Bacteroidales</taxon>
        <taxon>Bacteroidaceae</taxon>
        <taxon>Phocaeicola</taxon>
    </lineage>
</organism>
<evidence type="ECO:0000259" key="1">
    <source>
        <dbReference type="PROSITE" id="PS51736"/>
    </source>
</evidence>
<gene>
    <name evidence="2" type="ORF">GAY79_07450</name>
</gene>
<dbReference type="Proteomes" id="UP000437431">
    <property type="component" value="Unassembled WGS sequence"/>
</dbReference>
<dbReference type="InterPro" id="IPR006119">
    <property type="entry name" value="Resolv_N"/>
</dbReference>
<dbReference type="GO" id="GO:0000150">
    <property type="term" value="F:DNA strand exchange activity"/>
    <property type="evidence" value="ECO:0007669"/>
    <property type="project" value="InterPro"/>
</dbReference>
<dbReference type="InterPro" id="IPR036162">
    <property type="entry name" value="Resolvase-like_N_sf"/>
</dbReference>
<evidence type="ECO:0000313" key="3">
    <source>
        <dbReference type="Proteomes" id="UP000437431"/>
    </source>
</evidence>
<accession>A0A7J5RK74</accession>
<proteinExistence type="predicted"/>